<dbReference type="EMBL" id="RXIC02000024">
    <property type="protein sequence ID" value="KAB1210196.1"/>
    <property type="molecule type" value="Genomic_DNA"/>
</dbReference>
<organism evidence="1 2">
    <name type="scientific">Morella rubra</name>
    <name type="common">Chinese bayberry</name>
    <dbReference type="NCBI Taxonomy" id="262757"/>
    <lineage>
        <taxon>Eukaryota</taxon>
        <taxon>Viridiplantae</taxon>
        <taxon>Streptophyta</taxon>
        <taxon>Embryophyta</taxon>
        <taxon>Tracheophyta</taxon>
        <taxon>Spermatophyta</taxon>
        <taxon>Magnoliopsida</taxon>
        <taxon>eudicotyledons</taxon>
        <taxon>Gunneridae</taxon>
        <taxon>Pentapetalae</taxon>
        <taxon>rosids</taxon>
        <taxon>fabids</taxon>
        <taxon>Fagales</taxon>
        <taxon>Myricaceae</taxon>
        <taxon>Morella</taxon>
    </lineage>
</organism>
<dbReference type="OrthoDB" id="511315at2759"/>
<reference evidence="1 2" key="1">
    <citation type="journal article" date="2019" name="Plant Biotechnol. J.">
        <title>The red bayberry genome and genetic basis of sex determination.</title>
        <authorList>
            <person name="Jia H.M."/>
            <person name="Jia H.J."/>
            <person name="Cai Q.L."/>
            <person name="Wang Y."/>
            <person name="Zhao H.B."/>
            <person name="Yang W.F."/>
            <person name="Wang G.Y."/>
            <person name="Li Y.H."/>
            <person name="Zhan D.L."/>
            <person name="Shen Y.T."/>
            <person name="Niu Q.F."/>
            <person name="Chang L."/>
            <person name="Qiu J."/>
            <person name="Zhao L."/>
            <person name="Xie H.B."/>
            <person name="Fu W.Y."/>
            <person name="Jin J."/>
            <person name="Li X.W."/>
            <person name="Jiao Y."/>
            <person name="Zhou C.C."/>
            <person name="Tu T."/>
            <person name="Chai C.Y."/>
            <person name="Gao J.L."/>
            <person name="Fan L.J."/>
            <person name="van de Weg E."/>
            <person name="Wang J.Y."/>
            <person name="Gao Z.S."/>
        </authorList>
    </citation>
    <scope>NUCLEOTIDE SEQUENCE [LARGE SCALE GENOMIC DNA]</scope>
    <source>
        <tissue evidence="1">Leaves</tissue>
    </source>
</reference>
<dbReference type="PANTHER" id="PTHR35754">
    <property type="entry name" value="ATP SYNTHASE SUBUNIT B"/>
    <property type="match status" value="1"/>
</dbReference>
<dbReference type="PANTHER" id="PTHR35754:SF2">
    <property type="entry name" value="ATP SYNTHASE SUBUNIT B"/>
    <property type="match status" value="1"/>
</dbReference>
<evidence type="ECO:0000313" key="1">
    <source>
        <dbReference type="EMBL" id="KAB1210196.1"/>
    </source>
</evidence>
<gene>
    <name evidence="1" type="ORF">CJ030_MR6G024472</name>
</gene>
<protein>
    <submittedName>
        <fullName evidence="1">Uncharacterized protein</fullName>
    </submittedName>
</protein>
<accession>A0A6A1VDE8</accession>
<dbReference type="Proteomes" id="UP000516437">
    <property type="component" value="Chromosome 6"/>
</dbReference>
<evidence type="ECO:0000313" key="2">
    <source>
        <dbReference type="Proteomes" id="UP000516437"/>
    </source>
</evidence>
<name>A0A6A1VDE8_9ROSI</name>
<keyword evidence="2" id="KW-1185">Reference proteome</keyword>
<proteinExistence type="predicted"/>
<sequence length="139" mass="15985">MAVAVPVGHKLPPTLHMHSPTFYFFADLQPAHLAVVIYKKMWVLKIPLKYPYRDWIEAVTNSLNIPTFSPQAKYITEAEKKYNILLKSLDPQLSLNYQKRCEEATKEGGKISGHRLGVWSIPPVIVDEELYRTNFLSSR</sequence>
<comment type="caution">
    <text evidence="1">The sequence shown here is derived from an EMBL/GenBank/DDBJ whole genome shotgun (WGS) entry which is preliminary data.</text>
</comment>
<dbReference type="AlphaFoldDB" id="A0A6A1VDE8"/>